<feature type="region of interest" description="Disordered" evidence="1">
    <location>
        <begin position="1"/>
        <end position="68"/>
    </location>
</feature>
<reference evidence="3" key="1">
    <citation type="submission" date="2022-11" db="UniProtKB">
        <authorList>
            <consortium name="WormBaseParasite"/>
        </authorList>
    </citation>
    <scope>IDENTIFICATION</scope>
</reference>
<feature type="compositionally biased region" description="Pro residues" evidence="1">
    <location>
        <begin position="106"/>
        <end position="115"/>
    </location>
</feature>
<sequence length="115" mass="12796">MHNWVGEADHDHDARIQRIIRPEGSQLPRQSDPASGVSGYARRATGEGLDGTDPRTVRTDETPSKCRRQVTQCRRLLPIIRPLLRHLPSSPSVPSRLRSFSLSLSPCPPTLPTNI</sequence>
<name>A0A914UJR8_9BILA</name>
<proteinExistence type="predicted"/>
<accession>A0A914UJR8</accession>
<protein>
    <submittedName>
        <fullName evidence="3">Uncharacterized protein</fullName>
    </submittedName>
</protein>
<organism evidence="2 3">
    <name type="scientific">Plectus sambesii</name>
    <dbReference type="NCBI Taxonomy" id="2011161"/>
    <lineage>
        <taxon>Eukaryota</taxon>
        <taxon>Metazoa</taxon>
        <taxon>Ecdysozoa</taxon>
        <taxon>Nematoda</taxon>
        <taxon>Chromadorea</taxon>
        <taxon>Plectida</taxon>
        <taxon>Plectina</taxon>
        <taxon>Plectoidea</taxon>
        <taxon>Plectidae</taxon>
        <taxon>Plectus</taxon>
    </lineage>
</organism>
<feature type="compositionally biased region" description="Basic and acidic residues" evidence="1">
    <location>
        <begin position="52"/>
        <end position="64"/>
    </location>
</feature>
<dbReference type="Proteomes" id="UP000887566">
    <property type="component" value="Unplaced"/>
</dbReference>
<feature type="compositionally biased region" description="Basic and acidic residues" evidence="1">
    <location>
        <begin position="7"/>
        <end position="16"/>
    </location>
</feature>
<evidence type="ECO:0000256" key="1">
    <source>
        <dbReference type="SAM" id="MobiDB-lite"/>
    </source>
</evidence>
<keyword evidence="2" id="KW-1185">Reference proteome</keyword>
<evidence type="ECO:0000313" key="3">
    <source>
        <dbReference type="WBParaSite" id="PSAMB.scaffold10670size3916.g33504.t1"/>
    </source>
</evidence>
<feature type="compositionally biased region" description="Low complexity" evidence="1">
    <location>
        <begin position="87"/>
        <end position="105"/>
    </location>
</feature>
<dbReference type="AlphaFoldDB" id="A0A914UJR8"/>
<evidence type="ECO:0000313" key="2">
    <source>
        <dbReference type="Proteomes" id="UP000887566"/>
    </source>
</evidence>
<feature type="region of interest" description="Disordered" evidence="1">
    <location>
        <begin position="87"/>
        <end position="115"/>
    </location>
</feature>
<dbReference type="WBParaSite" id="PSAMB.scaffold10670size3916.g33504.t1">
    <property type="protein sequence ID" value="PSAMB.scaffold10670size3916.g33504.t1"/>
    <property type="gene ID" value="PSAMB.scaffold10670size3916.g33504"/>
</dbReference>